<feature type="domain" description="LTD" evidence="2">
    <location>
        <begin position="156"/>
        <end position="274"/>
    </location>
</feature>
<sequence>MKDMEEPLGTLENEANSQEDKGEEKELTEDKHTTFLSRQSSSLYSVPELSESDGMKLLLSGSIFLDRIRGYYLSSSPQRSGMSISSEEPRTSKSTDMTCSRADKDMGMRNYLSPETDVNGEGEDYFLSLFGDSKKVSAQSIQCQDPSKQLSMMLEEVGRSTSSSLDEIKIEEVNIRGLFVRIVNSSFDKELQIGDYTLLQNMNGESISSYKFLPNISLPANSTVTVWAAASKAKHQPPSDFFWKEQNKFKSSPDCTTILCNSKGEAVAWYTPIHWMQAWEKVETDIEFDRYTVSTPTSKPHIFWRTTSENTENRDYEDESEKNATEYHMETTQLFLRREKEIPPILVPNHSPWCSSPDVPPHPYCPLIESCHLSCGRREPRSQATRTDPALGTKGKKKSKSQKGIVNKPNLSKDNSPKVTEMLSSKFLAFPVLVCQFRPSGVIIQLYGTVNTPVAYTPHHSVERLHFENAKSLSEFLHRGA</sequence>
<feature type="compositionally biased region" description="Polar residues" evidence="1">
    <location>
        <begin position="75"/>
        <end position="86"/>
    </location>
</feature>
<evidence type="ECO:0000256" key="1">
    <source>
        <dbReference type="SAM" id="MobiDB-lite"/>
    </source>
</evidence>
<dbReference type="InParanoid" id="A0A1S3FV73"/>
<dbReference type="Gene3D" id="2.60.40.1260">
    <property type="entry name" value="Lamin Tail domain"/>
    <property type="match status" value="1"/>
</dbReference>
<feature type="region of interest" description="Disordered" evidence="1">
    <location>
        <begin position="378"/>
        <end position="417"/>
    </location>
</feature>
<dbReference type="GO" id="GO:0005737">
    <property type="term" value="C:cytoplasm"/>
    <property type="evidence" value="ECO:0007669"/>
    <property type="project" value="TreeGrafter"/>
</dbReference>
<dbReference type="AlphaFoldDB" id="A0A1S3FV73"/>
<dbReference type="CTD" id="160492"/>
<feature type="region of interest" description="Disordered" evidence="1">
    <location>
        <begin position="1"/>
        <end position="46"/>
    </location>
</feature>
<dbReference type="KEGG" id="dord:105992190"/>
<dbReference type="PANTHER" id="PTHR47012">
    <property type="entry name" value="LAMIN TAIL DOMAIN-CONTAINING PROTEIN 1"/>
    <property type="match status" value="1"/>
</dbReference>
<dbReference type="InterPro" id="IPR036415">
    <property type="entry name" value="Lamin_tail_dom_sf"/>
</dbReference>
<protein>
    <submittedName>
        <fullName evidence="4">Lamin tail domain-containing protein 1</fullName>
    </submittedName>
</protein>
<dbReference type="PROSITE" id="PS51841">
    <property type="entry name" value="LTD"/>
    <property type="match status" value="1"/>
</dbReference>
<feature type="compositionally biased region" description="Basic and acidic residues" evidence="1">
    <location>
        <begin position="18"/>
        <end position="33"/>
    </location>
</feature>
<gene>
    <name evidence="4" type="primary">Lmntd1</name>
</gene>
<dbReference type="SUPFAM" id="SSF74853">
    <property type="entry name" value="Lamin A/C globular tail domain"/>
    <property type="match status" value="1"/>
</dbReference>
<dbReference type="GO" id="GO:0005635">
    <property type="term" value="C:nuclear envelope"/>
    <property type="evidence" value="ECO:0007669"/>
    <property type="project" value="TreeGrafter"/>
</dbReference>
<keyword evidence="3" id="KW-1185">Reference proteome</keyword>
<feature type="region of interest" description="Disordered" evidence="1">
    <location>
        <begin position="75"/>
        <end position="110"/>
    </location>
</feature>
<evidence type="ECO:0000313" key="4">
    <source>
        <dbReference type="RefSeq" id="XP_012880468.1"/>
    </source>
</evidence>
<dbReference type="InterPro" id="IPR001322">
    <property type="entry name" value="Lamin_tail_dom"/>
</dbReference>
<accession>A0A1S3FV73</accession>
<dbReference type="FunCoup" id="A0A1S3FV73">
    <property type="interactions" value="402"/>
</dbReference>
<feature type="compositionally biased region" description="Polar residues" evidence="1">
    <location>
        <begin position="34"/>
        <end position="44"/>
    </location>
</feature>
<dbReference type="Proteomes" id="UP000081671">
    <property type="component" value="Unplaced"/>
</dbReference>
<evidence type="ECO:0000313" key="3">
    <source>
        <dbReference type="Proteomes" id="UP000081671"/>
    </source>
</evidence>
<reference evidence="4" key="1">
    <citation type="submission" date="2025-08" db="UniProtKB">
        <authorList>
            <consortium name="RefSeq"/>
        </authorList>
    </citation>
    <scope>IDENTIFICATION</scope>
    <source>
        <tissue evidence="4">Kidney</tissue>
    </source>
</reference>
<proteinExistence type="predicted"/>
<organism evidence="3 4">
    <name type="scientific">Dipodomys ordii</name>
    <name type="common">Ord's kangaroo rat</name>
    <dbReference type="NCBI Taxonomy" id="10020"/>
    <lineage>
        <taxon>Eukaryota</taxon>
        <taxon>Metazoa</taxon>
        <taxon>Chordata</taxon>
        <taxon>Craniata</taxon>
        <taxon>Vertebrata</taxon>
        <taxon>Euteleostomi</taxon>
        <taxon>Mammalia</taxon>
        <taxon>Eutheria</taxon>
        <taxon>Euarchontoglires</taxon>
        <taxon>Glires</taxon>
        <taxon>Rodentia</taxon>
        <taxon>Castorimorpha</taxon>
        <taxon>Heteromyidae</taxon>
        <taxon>Dipodomyinae</taxon>
        <taxon>Dipodomys</taxon>
    </lineage>
</organism>
<name>A0A1S3FV73_DIPOR</name>
<dbReference type="Pfam" id="PF00932">
    <property type="entry name" value="LTD"/>
    <property type="match status" value="1"/>
</dbReference>
<dbReference type="RefSeq" id="XP_012880468.1">
    <property type="nucleotide sequence ID" value="XM_013025014.1"/>
</dbReference>
<dbReference type="InterPro" id="IPR042840">
    <property type="entry name" value="LMNTD1"/>
</dbReference>
<dbReference type="PANTHER" id="PTHR47012:SF1">
    <property type="entry name" value="LAMIN TAIL DOMAIN-CONTAINING PROTEIN 1"/>
    <property type="match status" value="1"/>
</dbReference>
<evidence type="ECO:0000259" key="2">
    <source>
        <dbReference type="PROSITE" id="PS51841"/>
    </source>
</evidence>
<dbReference type="OrthoDB" id="102442at2759"/>
<dbReference type="GeneID" id="105992190"/>